<evidence type="ECO:0000256" key="1">
    <source>
        <dbReference type="SAM" id="MobiDB-lite"/>
    </source>
</evidence>
<protein>
    <submittedName>
        <fullName evidence="2">Uncharacterized protein</fullName>
    </submittedName>
</protein>
<keyword evidence="3" id="KW-1185">Reference proteome</keyword>
<name>A0ABN7KKP8_9BACT</name>
<sequence length="557" mass="62276">MGQHPAQAAFVSFIEGFVAALAPLHDAHEPGGQGAVRLLLRLQETITECRGDRPGDEERGEECDRDRERQRNEQESCDTDDKKHRQKDDDGGDRGGEDRHGDLARGVDDGVPAVPVDVQMALNVFELDDRVVYQPPDTQREPAHREHVEGLIGEIQHDERHENRERDGDGDDQRAGEISQEQENDRRREQRSVQRLLNEVLDRLPDVNRLIEGDPQLHAGRDADHFRNRFAQRIDHFHRVGDRLLVDAEIHRPFAVRADDVGLNVRGVGQDTDIPHTHGIAARVDLDDDVVDRFHGFELGVGEHVVVEVPGLDVARRQDQVGGLHRLDDVEDRQASRLEQCRVQIDVDLPDLPALYRGGRDVGDLFDLRGNGVVGQVVECPFVKVAAGCSHERDGNIGDVELDDKGLENAGWQAVQDLGDALHHLHLAYVDVRAPIEPDLHRPDALLGKGLHMFDVGGGTDGFLNGVHDALFDIERRRALVNDPDECDRNLNVGKEIDRQSFQRRGPQDHHGEGQHQDADAIAEREECQPHIGDVNGETLEVKRREYAVNAGDSCIS</sequence>
<dbReference type="Proteomes" id="UP000675880">
    <property type="component" value="Unassembled WGS sequence"/>
</dbReference>
<feature type="compositionally biased region" description="Basic and acidic residues" evidence="1">
    <location>
        <begin position="50"/>
        <end position="108"/>
    </location>
</feature>
<dbReference type="EMBL" id="CAJNBJ010000001">
    <property type="protein sequence ID" value="CAE6698544.1"/>
    <property type="molecule type" value="Genomic_DNA"/>
</dbReference>
<feature type="region of interest" description="Disordered" evidence="1">
    <location>
        <begin position="152"/>
        <end position="191"/>
    </location>
</feature>
<organism evidence="2 3">
    <name type="scientific">Nitrospira defluvii</name>
    <dbReference type="NCBI Taxonomy" id="330214"/>
    <lineage>
        <taxon>Bacteria</taxon>
        <taxon>Pseudomonadati</taxon>
        <taxon>Nitrospirota</taxon>
        <taxon>Nitrospiria</taxon>
        <taxon>Nitrospirales</taxon>
        <taxon>Nitrospiraceae</taxon>
        <taxon>Nitrospira</taxon>
    </lineage>
</organism>
<feature type="compositionally biased region" description="Basic and acidic residues" evidence="1">
    <location>
        <begin position="495"/>
        <end position="519"/>
    </location>
</feature>
<evidence type="ECO:0000313" key="3">
    <source>
        <dbReference type="Proteomes" id="UP000675880"/>
    </source>
</evidence>
<feature type="compositionally biased region" description="Basic and acidic residues" evidence="1">
    <location>
        <begin position="152"/>
        <end position="175"/>
    </location>
</feature>
<feature type="region of interest" description="Disordered" evidence="1">
    <location>
        <begin position="50"/>
        <end position="111"/>
    </location>
</feature>
<reference evidence="2 3" key="1">
    <citation type="submission" date="2021-02" db="EMBL/GenBank/DDBJ databases">
        <authorList>
            <person name="Han P."/>
        </authorList>
    </citation>
    <scope>NUCLEOTIDE SEQUENCE [LARGE SCALE GENOMIC DNA]</scope>
    <source>
        <strain evidence="2">Candidatus Nitrospira sp. ZN2</strain>
    </source>
</reference>
<gene>
    <name evidence="2" type="ORF">NSPZN2_10593</name>
</gene>
<evidence type="ECO:0000313" key="2">
    <source>
        <dbReference type="EMBL" id="CAE6698544.1"/>
    </source>
</evidence>
<comment type="caution">
    <text evidence="2">The sequence shown here is derived from an EMBL/GenBank/DDBJ whole genome shotgun (WGS) entry which is preliminary data.</text>
</comment>
<accession>A0ABN7KKP8</accession>
<proteinExistence type="predicted"/>
<feature type="region of interest" description="Disordered" evidence="1">
    <location>
        <begin position="489"/>
        <end position="519"/>
    </location>
</feature>